<dbReference type="Proteomes" id="UP000054937">
    <property type="component" value="Unassembled WGS sequence"/>
</dbReference>
<dbReference type="InParanoid" id="A0A0V0QEA4"/>
<dbReference type="OMA" id="HQYMELE"/>
<dbReference type="PANTHER" id="PTHR20903">
    <property type="entry name" value="PREFOLDIN SUBUNIT 1-RELATED"/>
    <property type="match status" value="1"/>
</dbReference>
<dbReference type="InterPro" id="IPR002777">
    <property type="entry name" value="PFD_beta-like"/>
</dbReference>
<feature type="coiled-coil region" evidence="3">
    <location>
        <begin position="76"/>
        <end position="117"/>
    </location>
</feature>
<evidence type="ECO:0000256" key="1">
    <source>
        <dbReference type="ARBA" id="ARBA00008045"/>
    </source>
</evidence>
<comment type="similarity">
    <text evidence="1">Belongs to the prefoldin subunit beta family.</text>
</comment>
<dbReference type="GO" id="GO:0016272">
    <property type="term" value="C:prefoldin complex"/>
    <property type="evidence" value="ECO:0007669"/>
    <property type="project" value="InterPro"/>
</dbReference>
<keyword evidence="2" id="KW-0143">Chaperone</keyword>
<protein>
    <submittedName>
        <fullName evidence="4">Prefoldin</fullName>
    </submittedName>
</protein>
<dbReference type="AlphaFoldDB" id="A0A0V0QEA4"/>
<evidence type="ECO:0000313" key="5">
    <source>
        <dbReference type="Proteomes" id="UP000054937"/>
    </source>
</evidence>
<dbReference type="PANTHER" id="PTHR20903:SF0">
    <property type="entry name" value="PREFOLDIN SUBUNIT 1"/>
    <property type="match status" value="1"/>
</dbReference>
<accession>A0A0V0QEA4</accession>
<dbReference type="EMBL" id="LDAU01000185">
    <property type="protein sequence ID" value="KRX00535.1"/>
    <property type="molecule type" value="Genomic_DNA"/>
</dbReference>
<keyword evidence="3" id="KW-0175">Coiled coil</keyword>
<comment type="caution">
    <text evidence="4">The sequence shown here is derived from an EMBL/GenBank/DDBJ whole genome shotgun (WGS) entry which is preliminary data.</text>
</comment>
<evidence type="ECO:0000256" key="2">
    <source>
        <dbReference type="ARBA" id="ARBA00023186"/>
    </source>
</evidence>
<name>A0A0V0QEA4_PSEPJ</name>
<dbReference type="GO" id="GO:0044183">
    <property type="term" value="F:protein folding chaperone"/>
    <property type="evidence" value="ECO:0007669"/>
    <property type="project" value="TreeGrafter"/>
</dbReference>
<dbReference type="InterPro" id="IPR009053">
    <property type="entry name" value="Prefoldin"/>
</dbReference>
<evidence type="ECO:0000256" key="3">
    <source>
        <dbReference type="SAM" id="Coils"/>
    </source>
</evidence>
<dbReference type="Gene3D" id="1.10.287.370">
    <property type="match status" value="1"/>
</dbReference>
<reference evidence="4 5" key="1">
    <citation type="journal article" date="2015" name="Sci. Rep.">
        <title>Genome of the facultative scuticociliatosis pathogen Pseudocohnilembus persalinus provides insight into its virulence through horizontal gene transfer.</title>
        <authorList>
            <person name="Xiong J."/>
            <person name="Wang G."/>
            <person name="Cheng J."/>
            <person name="Tian M."/>
            <person name="Pan X."/>
            <person name="Warren A."/>
            <person name="Jiang C."/>
            <person name="Yuan D."/>
            <person name="Miao W."/>
        </authorList>
    </citation>
    <scope>NUCLEOTIDE SEQUENCE [LARGE SCALE GENOMIC DNA]</scope>
    <source>
        <strain evidence="4">36N120E</strain>
    </source>
</reference>
<dbReference type="SUPFAM" id="SSF46579">
    <property type="entry name" value="Prefoldin"/>
    <property type="match status" value="1"/>
</dbReference>
<gene>
    <name evidence="4" type="ORF">PPERSA_04556</name>
</gene>
<proteinExistence type="inferred from homology"/>
<evidence type="ECO:0000313" key="4">
    <source>
        <dbReference type="EMBL" id="KRX00535.1"/>
    </source>
</evidence>
<dbReference type="GO" id="GO:0051082">
    <property type="term" value="F:unfolded protein binding"/>
    <property type="evidence" value="ECO:0007669"/>
    <property type="project" value="InterPro"/>
</dbReference>
<keyword evidence="5" id="KW-1185">Reference proteome</keyword>
<dbReference type="GO" id="GO:0005737">
    <property type="term" value="C:cytoplasm"/>
    <property type="evidence" value="ECO:0007669"/>
    <property type="project" value="TreeGrafter"/>
</dbReference>
<organism evidence="4 5">
    <name type="scientific">Pseudocohnilembus persalinus</name>
    <name type="common">Ciliate</name>
    <dbReference type="NCBI Taxonomy" id="266149"/>
    <lineage>
        <taxon>Eukaryota</taxon>
        <taxon>Sar</taxon>
        <taxon>Alveolata</taxon>
        <taxon>Ciliophora</taxon>
        <taxon>Intramacronucleata</taxon>
        <taxon>Oligohymenophorea</taxon>
        <taxon>Scuticociliatia</taxon>
        <taxon>Philasterida</taxon>
        <taxon>Pseudocohnilembidae</taxon>
        <taxon>Pseudocohnilembus</taxon>
    </lineage>
</organism>
<dbReference type="OrthoDB" id="5242628at2759"/>
<sequence>MSTDRESQARLLLELERDLMVSAQKVKLYDNSINYLKKNILKSQITMKELTPLNDDHKTFRPLGRAFIQKGKQDILEELELVIKGNNDDIQEYNKHKEEFTKKTMDLDKKLQEAIQKYQAMKK</sequence>
<dbReference type="Pfam" id="PF01920">
    <property type="entry name" value="Prefoldin_2"/>
    <property type="match status" value="1"/>
</dbReference>